<comment type="caution">
    <text evidence="1">The sequence shown here is derived from an EMBL/GenBank/DDBJ whole genome shotgun (WGS) entry which is preliminary data.</text>
</comment>
<gene>
    <name evidence="1" type="ORF">HMPREF0542_11141</name>
</gene>
<evidence type="ECO:0000313" key="2">
    <source>
        <dbReference type="Proteomes" id="UP000004099"/>
    </source>
</evidence>
<dbReference type="HOGENOM" id="CLU_3311949_0_0_9"/>
<sequence>MILFYAAAGGPWTGWGWAVERFFNFGKFCSAFGNASDKS</sequence>
<organism evidence="1 2">
    <name type="scientific">Ligilactobacillus ruminis ATCC 25644</name>
    <dbReference type="NCBI Taxonomy" id="525362"/>
    <lineage>
        <taxon>Bacteria</taxon>
        <taxon>Bacillati</taxon>
        <taxon>Bacillota</taxon>
        <taxon>Bacilli</taxon>
        <taxon>Lactobacillales</taxon>
        <taxon>Lactobacillaceae</taxon>
        <taxon>Ligilactobacillus</taxon>
    </lineage>
</organism>
<accession>E7FQG4</accession>
<dbReference type="PATRIC" id="fig|525362.12.peg.1445"/>
<protein>
    <submittedName>
        <fullName evidence="1">Uncharacterized protein</fullName>
    </submittedName>
</protein>
<dbReference type="AlphaFoldDB" id="E7FQG4"/>
<reference evidence="1 2" key="1">
    <citation type="submission" date="2011-01" db="EMBL/GenBank/DDBJ databases">
        <authorList>
            <person name="Muzny D."/>
            <person name="Qin X."/>
            <person name="Buhay C."/>
            <person name="Dugan-Rocha S."/>
            <person name="Ding Y."/>
            <person name="Chen G."/>
            <person name="Hawes A."/>
            <person name="Holder M."/>
            <person name="Jhangiani S."/>
            <person name="Johnson A."/>
            <person name="Khan Z."/>
            <person name="Li Z."/>
            <person name="Liu W."/>
            <person name="Liu X."/>
            <person name="Perez L."/>
            <person name="Shen H."/>
            <person name="Wang Q."/>
            <person name="Watt J."/>
            <person name="Xi L."/>
            <person name="Xin Y."/>
            <person name="Zhou J."/>
            <person name="Deng J."/>
            <person name="Jiang H."/>
            <person name="Liu Y."/>
            <person name="Qu J."/>
            <person name="Song X.-Z."/>
            <person name="Zhang L."/>
            <person name="Villasana D."/>
            <person name="Johnson A."/>
            <person name="Liu J."/>
            <person name="Liyanage D."/>
            <person name="Lorensuhewa L."/>
            <person name="Robinson T."/>
            <person name="Song A."/>
            <person name="Song B.-B."/>
            <person name="Dinh H."/>
            <person name="Thornton R."/>
            <person name="Coyle M."/>
            <person name="Francisco L."/>
            <person name="Jackson L."/>
            <person name="Javaid M."/>
            <person name="Korchina V."/>
            <person name="Kovar C."/>
            <person name="Mata R."/>
            <person name="Mathew T."/>
            <person name="Ngo R."/>
            <person name="Nguyen L."/>
            <person name="Nguyen N."/>
            <person name="Okwuonu G."/>
            <person name="Ongeri F."/>
            <person name="Pham C."/>
            <person name="Simmons D."/>
            <person name="Wilczek-Boney K."/>
            <person name="Hale W."/>
            <person name="Jakkamsetti A."/>
            <person name="Pham P."/>
            <person name="Ruth R."/>
            <person name="San Lucas F."/>
            <person name="Warren J."/>
            <person name="Zhang J."/>
            <person name="Zhao Z."/>
            <person name="Zhou C."/>
            <person name="Zhu D."/>
            <person name="Lee S."/>
            <person name="Bess C."/>
            <person name="Blankenburg K."/>
            <person name="Forbes L."/>
            <person name="Fu Q."/>
            <person name="Gubbala S."/>
            <person name="Hirani K."/>
            <person name="Jayaseelan J.C."/>
            <person name="Lara F."/>
            <person name="Munidasa M."/>
            <person name="Palculict T."/>
            <person name="Patil S."/>
            <person name="Pu L.-L."/>
            <person name="Saada N."/>
            <person name="Tang L."/>
            <person name="Weissenberger G."/>
            <person name="Zhu Y."/>
            <person name="Hemphill L."/>
            <person name="Shang Y."/>
            <person name="Youmans B."/>
            <person name="Ayvaz T."/>
            <person name="Ross M."/>
            <person name="Santibanez J."/>
            <person name="Aqrawi P."/>
            <person name="Gross S."/>
            <person name="Joshi V."/>
            <person name="Fowler G."/>
            <person name="Nazareth L."/>
            <person name="Reid J."/>
            <person name="Worley K."/>
            <person name="Petrosino J."/>
            <person name="Highlander S."/>
            <person name="Gibbs R."/>
        </authorList>
    </citation>
    <scope>NUCLEOTIDE SEQUENCE [LARGE SCALE GENOMIC DNA]</scope>
    <source>
        <strain evidence="1 2">ATCC 25644</strain>
    </source>
</reference>
<evidence type="ECO:0000313" key="1">
    <source>
        <dbReference type="EMBL" id="EFZ34759.1"/>
    </source>
</evidence>
<dbReference type="Proteomes" id="UP000004099">
    <property type="component" value="Unassembled WGS sequence"/>
</dbReference>
<name>E7FQG4_9LACO</name>
<proteinExistence type="predicted"/>
<dbReference type="EMBL" id="ACGS02000037">
    <property type="protein sequence ID" value="EFZ34759.1"/>
    <property type="molecule type" value="Genomic_DNA"/>
</dbReference>